<dbReference type="CDD" id="cd00077">
    <property type="entry name" value="HDc"/>
    <property type="match status" value="1"/>
</dbReference>
<reference evidence="2 3" key="1">
    <citation type="submission" date="2024-10" db="EMBL/GenBank/DDBJ databases">
        <title>The Natural Products Discovery Center: Release of the First 8490 Sequenced Strains for Exploring Actinobacteria Biosynthetic Diversity.</title>
        <authorList>
            <person name="Kalkreuter E."/>
            <person name="Kautsar S.A."/>
            <person name="Yang D."/>
            <person name="Bader C.D."/>
            <person name="Teijaro C.N."/>
            <person name="Fluegel L."/>
            <person name="Davis C.M."/>
            <person name="Simpson J.R."/>
            <person name="Lauterbach L."/>
            <person name="Steele A.D."/>
            <person name="Gui C."/>
            <person name="Meng S."/>
            <person name="Li G."/>
            <person name="Viehrig K."/>
            <person name="Ye F."/>
            <person name="Su P."/>
            <person name="Kiefer A.F."/>
            <person name="Nichols A."/>
            <person name="Cepeda A.J."/>
            <person name="Yan W."/>
            <person name="Fan B."/>
            <person name="Jiang Y."/>
            <person name="Adhikari A."/>
            <person name="Zheng C.-J."/>
            <person name="Schuster L."/>
            <person name="Cowan T.M."/>
            <person name="Smanski M.J."/>
            <person name="Chevrette M.G."/>
            <person name="De Carvalho L.P.S."/>
            <person name="Shen B."/>
        </authorList>
    </citation>
    <scope>NUCLEOTIDE SEQUENCE [LARGE SCALE GENOMIC DNA]</scope>
    <source>
        <strain evidence="2 3">NPDC004045</strain>
    </source>
</reference>
<protein>
    <submittedName>
        <fullName evidence="2">Phosphohydrolase</fullName>
    </submittedName>
</protein>
<evidence type="ECO:0000259" key="1">
    <source>
        <dbReference type="SMART" id="SM00471"/>
    </source>
</evidence>
<dbReference type="SMART" id="SM00471">
    <property type="entry name" value="HDc"/>
    <property type="match status" value="1"/>
</dbReference>
<proteinExistence type="predicted"/>
<dbReference type="PANTHER" id="PTHR35569">
    <property type="entry name" value="CYANAMIDE HYDRATASE DDI2-RELATED"/>
    <property type="match status" value="1"/>
</dbReference>
<evidence type="ECO:0000313" key="2">
    <source>
        <dbReference type="EMBL" id="MFF0546840.1"/>
    </source>
</evidence>
<dbReference type="PANTHER" id="PTHR35569:SF1">
    <property type="entry name" value="CYANAMIDE HYDRATASE DDI2-RELATED"/>
    <property type="match status" value="1"/>
</dbReference>
<dbReference type="Proteomes" id="UP001601444">
    <property type="component" value="Unassembled WGS sequence"/>
</dbReference>
<name>A0ABW6PXG4_9NOCA</name>
<keyword evidence="3" id="KW-1185">Reference proteome</keyword>
<dbReference type="Gene3D" id="1.10.3210.10">
    <property type="entry name" value="Hypothetical protein af1432"/>
    <property type="match status" value="1"/>
</dbReference>
<gene>
    <name evidence="2" type="ORF">ACFYTF_28790</name>
</gene>
<sequence length="247" mass="26217">MTTLDWNWARETGGNLTTPQRLALLGPLLRTLPGFVPGRIRLALGRRGPGRAPLDEAAVPDTPLARAAEDEVRGALSDTVLAHSYRTYFFARALAGLDGVDYDGEIAYVSCLLHDIALESPVPGRCFAVRGGERAAGFALRHGCDPERADAIGAAVAAHVTPGVAADLADPGGFVSAGASVDVLGDRLADLDAAWVDELLTRYPRQDFKRALVAAFTAEAAAVPGGRIRWLNRNGFLPLIRLAPFPE</sequence>
<accession>A0ABW6PXG4</accession>
<organism evidence="2 3">
    <name type="scientific">Nocardia thailandica</name>
    <dbReference type="NCBI Taxonomy" id="257275"/>
    <lineage>
        <taxon>Bacteria</taxon>
        <taxon>Bacillati</taxon>
        <taxon>Actinomycetota</taxon>
        <taxon>Actinomycetes</taxon>
        <taxon>Mycobacteriales</taxon>
        <taxon>Nocardiaceae</taxon>
        <taxon>Nocardia</taxon>
    </lineage>
</organism>
<comment type="caution">
    <text evidence="2">The sequence shown here is derived from an EMBL/GenBank/DDBJ whole genome shotgun (WGS) entry which is preliminary data.</text>
</comment>
<feature type="domain" description="HD/PDEase" evidence="1">
    <location>
        <begin position="76"/>
        <end position="200"/>
    </location>
</feature>
<dbReference type="EMBL" id="JBIAMX010000027">
    <property type="protein sequence ID" value="MFF0546840.1"/>
    <property type="molecule type" value="Genomic_DNA"/>
</dbReference>
<evidence type="ECO:0000313" key="3">
    <source>
        <dbReference type="Proteomes" id="UP001601444"/>
    </source>
</evidence>
<dbReference type="InterPro" id="IPR003607">
    <property type="entry name" value="HD/PDEase_dom"/>
</dbReference>
<dbReference type="RefSeq" id="WP_043659396.1">
    <property type="nucleotide sequence ID" value="NZ_JBIAMX010000027.1"/>
</dbReference>
<dbReference type="SUPFAM" id="SSF109604">
    <property type="entry name" value="HD-domain/PDEase-like"/>
    <property type="match status" value="1"/>
</dbReference>